<name>A0A8B8A4Z1_CRAVI</name>
<protein>
    <submittedName>
        <fullName evidence="2">Uncharacterized protein LOC111099532 isoform X1</fullName>
    </submittedName>
</protein>
<proteinExistence type="predicted"/>
<sequence>MKYCPGSDLIEMEQILDMMKSDAAQDILALGYYPRSIRKAIERIFLGNKISPENIKAETILQEFERWKEEDNLSDDDLKIKNRDNILNEGMPKGIDKLRQEILVMRRKIYCGCGGQVAYANRGCHHLMCSTCATSSICNKCGFDITGLYPAGFVRGTMFVFPSGTTLSKENKNTKDK</sequence>
<gene>
    <name evidence="2" type="primary">LOC111099532</name>
</gene>
<keyword evidence="1" id="KW-1185">Reference proteome</keyword>
<organism evidence="1 2">
    <name type="scientific">Crassostrea virginica</name>
    <name type="common">Eastern oyster</name>
    <dbReference type="NCBI Taxonomy" id="6565"/>
    <lineage>
        <taxon>Eukaryota</taxon>
        <taxon>Metazoa</taxon>
        <taxon>Spiralia</taxon>
        <taxon>Lophotrochozoa</taxon>
        <taxon>Mollusca</taxon>
        <taxon>Bivalvia</taxon>
        <taxon>Autobranchia</taxon>
        <taxon>Pteriomorphia</taxon>
        <taxon>Ostreida</taxon>
        <taxon>Ostreoidea</taxon>
        <taxon>Ostreidae</taxon>
        <taxon>Crassostrea</taxon>
    </lineage>
</organism>
<dbReference type="KEGG" id="cvn:111099532"/>
<accession>A0A8B8A4Z1</accession>
<dbReference type="AlphaFoldDB" id="A0A8B8A4Z1"/>
<dbReference type="RefSeq" id="XP_022286551.1">
    <property type="nucleotide sequence ID" value="XM_022430843.1"/>
</dbReference>
<dbReference type="GeneID" id="111099532"/>
<dbReference type="Proteomes" id="UP000694844">
    <property type="component" value="Chromosome 6"/>
</dbReference>
<evidence type="ECO:0000313" key="1">
    <source>
        <dbReference type="Proteomes" id="UP000694844"/>
    </source>
</evidence>
<reference evidence="2" key="1">
    <citation type="submission" date="2025-08" db="UniProtKB">
        <authorList>
            <consortium name="RefSeq"/>
        </authorList>
    </citation>
    <scope>IDENTIFICATION</scope>
    <source>
        <tissue evidence="2">Whole sample</tissue>
    </source>
</reference>
<evidence type="ECO:0000313" key="2">
    <source>
        <dbReference type="RefSeq" id="XP_022286551.1"/>
    </source>
</evidence>